<organism evidence="1 2">
    <name type="scientific">Parasponia andersonii</name>
    <name type="common">Sponia andersonii</name>
    <dbReference type="NCBI Taxonomy" id="3476"/>
    <lineage>
        <taxon>Eukaryota</taxon>
        <taxon>Viridiplantae</taxon>
        <taxon>Streptophyta</taxon>
        <taxon>Embryophyta</taxon>
        <taxon>Tracheophyta</taxon>
        <taxon>Spermatophyta</taxon>
        <taxon>Magnoliopsida</taxon>
        <taxon>eudicotyledons</taxon>
        <taxon>Gunneridae</taxon>
        <taxon>Pentapetalae</taxon>
        <taxon>rosids</taxon>
        <taxon>fabids</taxon>
        <taxon>Rosales</taxon>
        <taxon>Cannabaceae</taxon>
        <taxon>Parasponia</taxon>
    </lineage>
</organism>
<dbReference type="AlphaFoldDB" id="A0A2P5DUC0"/>
<dbReference type="Proteomes" id="UP000237105">
    <property type="component" value="Unassembled WGS sequence"/>
</dbReference>
<proteinExistence type="predicted"/>
<evidence type="ECO:0000313" key="1">
    <source>
        <dbReference type="EMBL" id="PON76888.1"/>
    </source>
</evidence>
<accession>A0A2P5DUC0</accession>
<keyword evidence="2" id="KW-1185">Reference proteome</keyword>
<protein>
    <submittedName>
        <fullName evidence="1">Uncharacterized protein</fullName>
    </submittedName>
</protein>
<gene>
    <name evidence="1" type="ORF">PanWU01x14_032080</name>
</gene>
<feature type="non-terminal residue" evidence="1">
    <location>
        <position position="126"/>
    </location>
</feature>
<reference evidence="2" key="1">
    <citation type="submission" date="2016-06" db="EMBL/GenBank/DDBJ databases">
        <title>Parallel loss of symbiosis genes in relatives of nitrogen-fixing non-legume Parasponia.</title>
        <authorList>
            <person name="Van Velzen R."/>
            <person name="Holmer R."/>
            <person name="Bu F."/>
            <person name="Rutten L."/>
            <person name="Van Zeijl A."/>
            <person name="Liu W."/>
            <person name="Santuari L."/>
            <person name="Cao Q."/>
            <person name="Sharma T."/>
            <person name="Shen D."/>
            <person name="Roswanjaya Y."/>
            <person name="Wardhani T."/>
            <person name="Kalhor M.S."/>
            <person name="Jansen J."/>
            <person name="Van den Hoogen J."/>
            <person name="Gungor B."/>
            <person name="Hartog M."/>
            <person name="Hontelez J."/>
            <person name="Verver J."/>
            <person name="Yang W.-C."/>
            <person name="Schijlen E."/>
            <person name="Repin R."/>
            <person name="Schilthuizen M."/>
            <person name="Schranz E."/>
            <person name="Heidstra R."/>
            <person name="Miyata K."/>
            <person name="Fedorova E."/>
            <person name="Kohlen W."/>
            <person name="Bisseling T."/>
            <person name="Smit S."/>
            <person name="Geurts R."/>
        </authorList>
    </citation>
    <scope>NUCLEOTIDE SEQUENCE [LARGE SCALE GENOMIC DNA]</scope>
    <source>
        <strain evidence="2">cv. WU1-14</strain>
    </source>
</reference>
<dbReference type="EMBL" id="JXTB01000016">
    <property type="protein sequence ID" value="PON76888.1"/>
    <property type="molecule type" value="Genomic_DNA"/>
</dbReference>
<evidence type="ECO:0000313" key="2">
    <source>
        <dbReference type="Proteomes" id="UP000237105"/>
    </source>
</evidence>
<dbReference type="STRING" id="3476.A0A2P5DUC0"/>
<sequence length="126" mass="13889">ASQKHYCTNPYMRGKDNLDEECKLLLSKGGTGCPEFDNMEDTARDVGSADIEEEALHSTLQATNSAELEGLCEANASVYQRLYEVTQLALTVITCYSWTGDKALRELQEANISQQSFPSLLGFATK</sequence>
<feature type="non-terminal residue" evidence="1">
    <location>
        <position position="1"/>
    </location>
</feature>
<name>A0A2P5DUC0_PARAD</name>
<comment type="caution">
    <text evidence="1">The sequence shown here is derived from an EMBL/GenBank/DDBJ whole genome shotgun (WGS) entry which is preliminary data.</text>
</comment>
<dbReference type="OrthoDB" id="19182at2759"/>